<gene>
    <name evidence="2" type="ORF">A2570_01560</name>
</gene>
<name>A0A1G1XJ07_9BACT</name>
<sequence length="145" mass="15671">MIMHEKFLATNQAFKNGFSAIALTLGISLIVTVLSMGMGFLSYLENSSSFSRLKGQEAFWVAESGIYDAIYRLSLNKNFSSAGYNLAVGNGSTTVVVETDAPQTNFSMITSTGIVSNARKKIQANIVRDVVTGKLTIVSWQESAL</sequence>
<dbReference type="STRING" id="1797529.A2570_01560"/>
<reference evidence="2 3" key="1">
    <citation type="journal article" date="2016" name="Nat. Commun.">
        <title>Thousands of microbial genomes shed light on interconnected biogeochemical processes in an aquifer system.</title>
        <authorList>
            <person name="Anantharaman K."/>
            <person name="Brown C.T."/>
            <person name="Hug L.A."/>
            <person name="Sharon I."/>
            <person name="Castelle C.J."/>
            <person name="Probst A.J."/>
            <person name="Thomas B.C."/>
            <person name="Singh A."/>
            <person name="Wilkins M.J."/>
            <person name="Karaoz U."/>
            <person name="Brodie E.L."/>
            <person name="Williams K.H."/>
            <person name="Hubbard S.S."/>
            <person name="Banfield J.F."/>
        </authorList>
    </citation>
    <scope>NUCLEOTIDE SEQUENCE [LARGE SCALE GENOMIC DNA]</scope>
</reference>
<protein>
    <recommendedName>
        <fullName evidence="4">Type 4 fimbrial biogenesis protein PilX N-terminal domain-containing protein</fullName>
    </recommendedName>
</protein>
<keyword evidence="1" id="KW-1133">Transmembrane helix</keyword>
<comment type="caution">
    <text evidence="2">The sequence shown here is derived from an EMBL/GenBank/DDBJ whole genome shotgun (WGS) entry which is preliminary data.</text>
</comment>
<evidence type="ECO:0000313" key="3">
    <source>
        <dbReference type="Proteomes" id="UP000178570"/>
    </source>
</evidence>
<dbReference type="Proteomes" id="UP000178570">
    <property type="component" value="Unassembled WGS sequence"/>
</dbReference>
<organism evidence="2 3">
    <name type="scientific">Candidatus Brennerbacteria bacterium RIFOXYD1_FULL_41_16</name>
    <dbReference type="NCBI Taxonomy" id="1797529"/>
    <lineage>
        <taxon>Bacteria</taxon>
        <taxon>Candidatus Brenneribacteriota</taxon>
    </lineage>
</organism>
<feature type="transmembrane region" description="Helical" evidence="1">
    <location>
        <begin position="20"/>
        <end position="44"/>
    </location>
</feature>
<evidence type="ECO:0000313" key="2">
    <source>
        <dbReference type="EMBL" id="OGY40073.1"/>
    </source>
</evidence>
<keyword evidence="1" id="KW-0472">Membrane</keyword>
<accession>A0A1G1XJ07</accession>
<dbReference type="AlphaFoldDB" id="A0A1G1XJ07"/>
<dbReference type="EMBL" id="MHHY01000011">
    <property type="protein sequence ID" value="OGY40073.1"/>
    <property type="molecule type" value="Genomic_DNA"/>
</dbReference>
<evidence type="ECO:0008006" key="4">
    <source>
        <dbReference type="Google" id="ProtNLM"/>
    </source>
</evidence>
<evidence type="ECO:0000256" key="1">
    <source>
        <dbReference type="SAM" id="Phobius"/>
    </source>
</evidence>
<keyword evidence="1" id="KW-0812">Transmembrane</keyword>
<proteinExistence type="predicted"/>